<reference evidence="2 3" key="1">
    <citation type="submission" date="2015-09" db="EMBL/GenBank/DDBJ databases">
        <authorList>
            <consortium name="Pathogen Informatics"/>
        </authorList>
    </citation>
    <scope>NUCLEOTIDE SEQUENCE [LARGE SCALE GENOMIC DNA]</scope>
    <source>
        <strain evidence="2 3">2789STDY5834855</strain>
    </source>
</reference>
<dbReference type="GeneID" id="83011162"/>
<evidence type="ECO:0000313" key="3">
    <source>
        <dbReference type="Proteomes" id="UP000095558"/>
    </source>
</evidence>
<organism evidence="2 3">
    <name type="scientific">Clostridium disporicum</name>
    <dbReference type="NCBI Taxonomy" id="84024"/>
    <lineage>
        <taxon>Bacteria</taxon>
        <taxon>Bacillati</taxon>
        <taxon>Bacillota</taxon>
        <taxon>Clostridia</taxon>
        <taxon>Eubacteriales</taxon>
        <taxon>Clostridiaceae</taxon>
        <taxon>Clostridium</taxon>
    </lineage>
</organism>
<sequence length="91" mass="10688">MNTFKSILWTVLGIVVFIAIIKFFIFLLPFIIVIGIVGYIVFKCKKAFNNKKRENESYNYYNNNQNSYEESNIDDSDNGEIIDVDYKEVDK</sequence>
<evidence type="ECO:0000256" key="1">
    <source>
        <dbReference type="SAM" id="Phobius"/>
    </source>
</evidence>
<keyword evidence="1" id="KW-0472">Membrane</keyword>
<keyword evidence="1" id="KW-0812">Transmembrane</keyword>
<feature type="transmembrane region" description="Helical" evidence="1">
    <location>
        <begin position="12"/>
        <end position="42"/>
    </location>
</feature>
<keyword evidence="1" id="KW-1133">Transmembrane helix</keyword>
<dbReference type="RefSeq" id="WP_042396075.1">
    <property type="nucleotide sequence ID" value="NZ_CYYT01000003.1"/>
</dbReference>
<protein>
    <submittedName>
        <fullName evidence="2">Uncharacterized protein</fullName>
    </submittedName>
</protein>
<gene>
    <name evidence="2" type="ORF">ERS852470_02280</name>
</gene>
<dbReference type="AlphaFoldDB" id="A0A174EWJ1"/>
<accession>A0A174EWJ1</accession>
<proteinExistence type="predicted"/>
<evidence type="ECO:0000313" key="2">
    <source>
        <dbReference type="EMBL" id="CUO41831.1"/>
    </source>
</evidence>
<name>A0A174EWJ1_9CLOT</name>
<dbReference type="EMBL" id="CYZV01000024">
    <property type="protein sequence ID" value="CUO41831.1"/>
    <property type="molecule type" value="Genomic_DNA"/>
</dbReference>
<dbReference type="Proteomes" id="UP000095558">
    <property type="component" value="Unassembled WGS sequence"/>
</dbReference>